<proteinExistence type="predicted"/>
<organism evidence="1 2">
    <name type="scientific">Thalassospira lohafexi</name>
    <dbReference type="NCBI Taxonomy" id="744227"/>
    <lineage>
        <taxon>Bacteria</taxon>
        <taxon>Pseudomonadati</taxon>
        <taxon>Pseudomonadota</taxon>
        <taxon>Alphaproteobacteria</taxon>
        <taxon>Rhodospirillales</taxon>
        <taxon>Thalassospiraceae</taxon>
        <taxon>Thalassospira</taxon>
    </lineage>
</organism>
<keyword evidence="2" id="KW-1185">Reference proteome</keyword>
<gene>
    <name evidence="1" type="ORF">COO92_10410</name>
</gene>
<sequence length="118" mass="13418">MMLLSACLHSPVEIRDDPIGPTWPYTWYWKAKKDGNGTVNSSVEAITFSGRDFVTVRHHHVPLDEPLPTDVVALAEKYCARLDKYAIPRDISHRYSNSAAFLCLTQDELDNFEPLKVN</sequence>
<dbReference type="AlphaFoldDB" id="A0A2N3L5T1"/>
<dbReference type="EMBL" id="NXGX01000004">
    <property type="protein sequence ID" value="PKR58158.1"/>
    <property type="molecule type" value="Genomic_DNA"/>
</dbReference>
<evidence type="ECO:0000313" key="1">
    <source>
        <dbReference type="EMBL" id="PKR58158.1"/>
    </source>
</evidence>
<accession>A0A2N3L5T1</accession>
<evidence type="ECO:0000313" key="2">
    <source>
        <dbReference type="Proteomes" id="UP000233332"/>
    </source>
</evidence>
<comment type="caution">
    <text evidence="1">The sequence shown here is derived from an EMBL/GenBank/DDBJ whole genome shotgun (WGS) entry which is preliminary data.</text>
</comment>
<name>A0A2N3L5T1_9PROT</name>
<dbReference type="Proteomes" id="UP000233332">
    <property type="component" value="Unassembled WGS sequence"/>
</dbReference>
<protein>
    <submittedName>
        <fullName evidence="1">Uncharacterized protein</fullName>
    </submittedName>
</protein>
<reference evidence="1 2" key="1">
    <citation type="submission" date="2017-09" db="EMBL/GenBank/DDBJ databases">
        <title>Biodiversity and function of Thalassospira species in the particle-attached aromatic-hydrocarbon-degrading consortia from the surface seawater of the China South Sea.</title>
        <authorList>
            <person name="Dong C."/>
            <person name="Lai Q."/>
            <person name="Shao Z."/>
        </authorList>
    </citation>
    <scope>NUCLEOTIDE SEQUENCE [LARGE SCALE GENOMIC DNA]</scope>
    <source>
        <strain evidence="1 2">139Z-12</strain>
    </source>
</reference>